<evidence type="ECO:0000256" key="1">
    <source>
        <dbReference type="SAM" id="MobiDB-lite"/>
    </source>
</evidence>
<keyword evidence="3" id="KW-1185">Reference proteome</keyword>
<sequence>MKTHLSIVAVTLVLLLAACDSKTSENSPNGAESNNSESNSSKSNSSKSNSTVGNPVLRNSKVNSIIVPESEHSARNSLDWVGTYEGTLPCADCEGINTTVVLAADFSYQLTRVYVGKDAMALNSSGQFSWNEAGSTVLLEAEQPVQFFVGENQLSMLDPLGKRITGELAARYRLTKQQDTALPAADQG</sequence>
<dbReference type="InterPro" id="IPR007298">
    <property type="entry name" value="Cu-R_lipoprotein_NlpE"/>
</dbReference>
<comment type="caution">
    <text evidence="2">The sequence shown here is derived from an EMBL/GenBank/DDBJ whole genome shotgun (WGS) entry which is preliminary data.</text>
</comment>
<name>A0ABT9I2G3_9GAMM</name>
<dbReference type="RefSeq" id="WP_305976876.1">
    <property type="nucleotide sequence ID" value="NZ_JAPJDZ010000055.1"/>
</dbReference>
<evidence type="ECO:0000313" key="3">
    <source>
        <dbReference type="Proteomes" id="UP001231109"/>
    </source>
</evidence>
<dbReference type="PROSITE" id="PS51257">
    <property type="entry name" value="PROKAR_LIPOPROTEIN"/>
    <property type="match status" value="1"/>
</dbReference>
<dbReference type="Gene3D" id="2.40.128.640">
    <property type="match status" value="1"/>
</dbReference>
<dbReference type="Pfam" id="PF04170">
    <property type="entry name" value="NlpE"/>
    <property type="match status" value="1"/>
</dbReference>
<accession>A0ABT9I2G3</accession>
<proteinExistence type="predicted"/>
<dbReference type="EMBL" id="JAPJDZ010000055">
    <property type="protein sequence ID" value="MDP5137576.1"/>
    <property type="molecule type" value="Genomic_DNA"/>
</dbReference>
<protein>
    <submittedName>
        <fullName evidence="2">Copper resistance protein NlpE</fullName>
    </submittedName>
</protein>
<evidence type="ECO:0000313" key="2">
    <source>
        <dbReference type="EMBL" id="MDP5137576.1"/>
    </source>
</evidence>
<gene>
    <name evidence="2" type="ORF">ORJ04_16595</name>
</gene>
<feature type="region of interest" description="Disordered" evidence="1">
    <location>
        <begin position="22"/>
        <end position="56"/>
    </location>
</feature>
<feature type="compositionally biased region" description="Low complexity" evidence="1">
    <location>
        <begin position="22"/>
        <end position="50"/>
    </location>
</feature>
<dbReference type="Proteomes" id="UP001231109">
    <property type="component" value="Unassembled WGS sequence"/>
</dbReference>
<organism evidence="2 3">
    <name type="scientific">Rheinheimera baltica</name>
    <dbReference type="NCBI Taxonomy" id="67576"/>
    <lineage>
        <taxon>Bacteria</taxon>
        <taxon>Pseudomonadati</taxon>
        <taxon>Pseudomonadota</taxon>
        <taxon>Gammaproteobacteria</taxon>
        <taxon>Chromatiales</taxon>
        <taxon>Chromatiaceae</taxon>
        <taxon>Rheinheimera</taxon>
    </lineage>
</organism>
<reference evidence="2 3" key="1">
    <citation type="submission" date="2022-11" db="EMBL/GenBank/DDBJ databases">
        <title>Viruses from the air-sea interface of a natural surface slick.</title>
        <authorList>
            <person name="Rahlff J."/>
            <person name="Holmfeldt K."/>
        </authorList>
    </citation>
    <scope>NUCLEOTIDE SEQUENCE [LARGE SCALE GENOMIC DNA]</scope>
    <source>
        <strain evidence="2 3">SMS4</strain>
    </source>
</reference>